<evidence type="ECO:0000256" key="1">
    <source>
        <dbReference type="ARBA" id="ARBA00001974"/>
    </source>
</evidence>
<proteinExistence type="predicted"/>
<dbReference type="SUPFAM" id="SSF51905">
    <property type="entry name" value="FAD/NAD(P)-binding domain"/>
    <property type="match status" value="1"/>
</dbReference>
<dbReference type="GO" id="GO:0071949">
    <property type="term" value="F:FAD binding"/>
    <property type="evidence" value="ECO:0007669"/>
    <property type="project" value="InterPro"/>
</dbReference>
<evidence type="ECO:0000313" key="6">
    <source>
        <dbReference type="Proteomes" id="UP000192801"/>
    </source>
</evidence>
<keyword evidence="5" id="KW-0503">Monooxygenase</keyword>
<sequence length="382" mass="40317">MSRRIVVIGAGIAGLATAAALQGRGHQVSVIEAREDTSSGAGISIWPNALAALDVIGVGDDARAAGGRIGAGAVRWRSGAWLRRPEPERIITALGEPLVVVRRSVLRDILTAALSPGTVRHGLAATTVLDEPSPVRIRLSDGTVAEADAVVGADGTHSMLARHLNGTLTQHYVRYTAWRGVADYPLDPDLAGETLGPGLEVGHVPMGPDHTYWFATEMTPEGGSSPGGELAYLRTKFADWAEPVPSILAATPEDEVLRNDLYDRTRARTWARGALVLVGDAAHPMRPHLGQGGCQAIEDAAVLAALLDADVDPAVAFARFAAFRRPRVRALVRESRVIGEVVNLRPVLLGAAAARASRLIPEALVTRHLATIAARSAFRLPG</sequence>
<dbReference type="PANTHER" id="PTHR46496:SF1">
    <property type="entry name" value="ZEAXANTHIN EPOXIDASE, CHLOROPLASTIC"/>
    <property type="match status" value="1"/>
</dbReference>
<keyword evidence="4" id="KW-0560">Oxidoreductase</keyword>
<dbReference type="InterPro" id="IPR002938">
    <property type="entry name" value="FAD-bd"/>
</dbReference>
<evidence type="ECO:0000313" key="5">
    <source>
        <dbReference type="EMBL" id="ORA74037.1"/>
    </source>
</evidence>
<dbReference type="OrthoDB" id="4568714at2"/>
<organism evidence="5 6">
    <name type="scientific">Mycolicibacterium insubricum</name>
    <dbReference type="NCBI Taxonomy" id="444597"/>
    <lineage>
        <taxon>Bacteria</taxon>
        <taxon>Bacillati</taxon>
        <taxon>Actinomycetota</taxon>
        <taxon>Actinomycetes</taxon>
        <taxon>Mycobacteriales</taxon>
        <taxon>Mycobacteriaceae</taxon>
        <taxon>Mycolicibacterium</taxon>
    </lineage>
</organism>
<keyword evidence="2" id="KW-0285">Flavoprotein</keyword>
<comment type="caution">
    <text evidence="5">The sequence shown here is derived from an EMBL/GenBank/DDBJ whole genome shotgun (WGS) entry which is preliminary data.</text>
</comment>
<dbReference type="Gene3D" id="3.50.50.60">
    <property type="entry name" value="FAD/NAD(P)-binding domain"/>
    <property type="match status" value="1"/>
</dbReference>
<keyword evidence="6" id="KW-1185">Reference proteome</keyword>
<dbReference type="EMBL" id="MVHS01000001">
    <property type="protein sequence ID" value="ORA74037.1"/>
    <property type="molecule type" value="Genomic_DNA"/>
</dbReference>
<dbReference type="RefSeq" id="WP_083028790.1">
    <property type="nucleotide sequence ID" value="NZ_AP022618.1"/>
</dbReference>
<gene>
    <name evidence="5" type="ORF">BST26_00140</name>
</gene>
<keyword evidence="3" id="KW-0274">FAD</keyword>
<dbReference type="Pfam" id="PF01494">
    <property type="entry name" value="FAD_binding_3"/>
    <property type="match status" value="1"/>
</dbReference>
<comment type="cofactor">
    <cofactor evidence="1">
        <name>FAD</name>
        <dbReference type="ChEBI" id="CHEBI:57692"/>
    </cofactor>
</comment>
<protein>
    <submittedName>
        <fullName evidence="5">FAD-binding monooxygenase</fullName>
    </submittedName>
</protein>
<dbReference type="InterPro" id="IPR036188">
    <property type="entry name" value="FAD/NAD-bd_sf"/>
</dbReference>
<evidence type="ECO:0000256" key="2">
    <source>
        <dbReference type="ARBA" id="ARBA00022630"/>
    </source>
</evidence>
<dbReference type="AlphaFoldDB" id="A0A1X0DNY9"/>
<evidence type="ECO:0000256" key="4">
    <source>
        <dbReference type="ARBA" id="ARBA00023002"/>
    </source>
</evidence>
<name>A0A1X0DNY9_9MYCO</name>
<dbReference type="GO" id="GO:0004497">
    <property type="term" value="F:monooxygenase activity"/>
    <property type="evidence" value="ECO:0007669"/>
    <property type="project" value="UniProtKB-KW"/>
</dbReference>
<dbReference type="PRINTS" id="PR00420">
    <property type="entry name" value="RNGMNOXGNASE"/>
</dbReference>
<accession>A0A1X0DNY9</accession>
<dbReference type="STRING" id="444597.BST26_00140"/>
<reference evidence="5 6" key="1">
    <citation type="submission" date="2016-12" db="EMBL/GenBank/DDBJ databases">
        <title>The new phylogeny of genus Mycobacterium.</title>
        <authorList>
            <person name="Tortoli E."/>
            <person name="Trovato A."/>
            <person name="Cirillo D.M."/>
        </authorList>
    </citation>
    <scope>NUCLEOTIDE SEQUENCE [LARGE SCALE GENOMIC DNA]</scope>
    <source>
        <strain evidence="5 6">DSM 45130</strain>
    </source>
</reference>
<evidence type="ECO:0000256" key="3">
    <source>
        <dbReference type="ARBA" id="ARBA00022827"/>
    </source>
</evidence>
<dbReference type="Proteomes" id="UP000192801">
    <property type="component" value="Unassembled WGS sequence"/>
</dbReference>
<dbReference type="PANTHER" id="PTHR46496">
    <property type="match status" value="1"/>
</dbReference>